<dbReference type="Pfam" id="PF01755">
    <property type="entry name" value="Glyco_transf_25"/>
    <property type="match status" value="1"/>
</dbReference>
<sequence length="361" mass="41374">MSILIVTSVCLFFIVWGSFFQRQSSPQAATFRDELVQNMNERGLGSTWSSIYVINMASRTDRREHMELVAQALQLNFTYVEAVLKDSPAVDFIMERLWEESVLQDRIRNGETSAIRESEHPKLYGEQTWREHVLSSFDKPNTVFPLNGTYENIYFDFPAWPPQAPLACYLSHLKTWNLALQNDDDSVLILEDDIDAEFSLVNRWQEMTRSLADTEDGWDIVYLGWILGEERVHKPTFHPGLRKSNRPMGTHAYSLSRKGLRRLNGHVHNLPDLFTSPIDHDLPTKYIRINDSMGALQSYSATPPIIIPFVALGSDIGGDASERWGGILADSTVERIRAFQGHPVPKKDPKLIWEMWSTEDM</sequence>
<dbReference type="CDD" id="cd06532">
    <property type="entry name" value="Glyco_transf_25"/>
    <property type="match status" value="1"/>
</dbReference>
<proteinExistence type="predicted"/>
<feature type="domain" description="Glycosyl transferase family 25" evidence="2">
    <location>
        <begin position="166"/>
        <end position="210"/>
    </location>
</feature>
<name>A0A0F7SX31_PHARH</name>
<feature type="signal peptide" evidence="1">
    <location>
        <begin position="1"/>
        <end position="17"/>
    </location>
</feature>
<dbReference type="AlphaFoldDB" id="A0A0F7SX31"/>
<dbReference type="InterPro" id="IPR002654">
    <property type="entry name" value="Glyco_trans_25"/>
</dbReference>
<organism evidence="3">
    <name type="scientific">Phaffia rhodozyma</name>
    <name type="common">Yeast</name>
    <name type="synonym">Xanthophyllomyces dendrorhous</name>
    <dbReference type="NCBI Taxonomy" id="264483"/>
    <lineage>
        <taxon>Eukaryota</taxon>
        <taxon>Fungi</taxon>
        <taxon>Dikarya</taxon>
        <taxon>Basidiomycota</taxon>
        <taxon>Agaricomycotina</taxon>
        <taxon>Tremellomycetes</taxon>
        <taxon>Cystofilobasidiales</taxon>
        <taxon>Mrakiaceae</taxon>
        <taxon>Phaffia</taxon>
    </lineage>
</organism>
<dbReference type="EMBL" id="LN483166">
    <property type="protein sequence ID" value="CED84713.1"/>
    <property type="molecule type" value="Genomic_DNA"/>
</dbReference>
<evidence type="ECO:0000313" key="3">
    <source>
        <dbReference type="EMBL" id="CED84713.1"/>
    </source>
</evidence>
<keyword evidence="3" id="KW-0808">Transferase</keyword>
<evidence type="ECO:0000259" key="2">
    <source>
        <dbReference type="Pfam" id="PF01755"/>
    </source>
</evidence>
<dbReference type="GO" id="GO:0016740">
    <property type="term" value="F:transferase activity"/>
    <property type="evidence" value="ECO:0007669"/>
    <property type="project" value="UniProtKB-KW"/>
</dbReference>
<accession>A0A0F7SX31</accession>
<protein>
    <submittedName>
        <fullName evidence="3">Glycosyl transferase, family 25</fullName>
    </submittedName>
</protein>
<reference evidence="3" key="1">
    <citation type="submission" date="2014-08" db="EMBL/GenBank/DDBJ databases">
        <authorList>
            <person name="Sharma Rahul"/>
            <person name="Thines Marco"/>
        </authorList>
    </citation>
    <scope>NUCLEOTIDE SEQUENCE</scope>
</reference>
<feature type="chain" id="PRO_5002522126" evidence="1">
    <location>
        <begin position="18"/>
        <end position="361"/>
    </location>
</feature>
<keyword evidence="1" id="KW-0732">Signal</keyword>
<evidence type="ECO:0000256" key="1">
    <source>
        <dbReference type="SAM" id="SignalP"/>
    </source>
</evidence>